<dbReference type="STRING" id="1688.BCUN_1878"/>
<protein>
    <submittedName>
        <fullName evidence="1">Uncharacterized protein</fullName>
    </submittedName>
</protein>
<comment type="caution">
    <text evidence="1">The sequence shown here is derived from an EMBL/GenBank/DDBJ whole genome shotgun (WGS) entry which is preliminary data.</text>
</comment>
<reference evidence="1 2" key="1">
    <citation type="submission" date="2014-03" db="EMBL/GenBank/DDBJ databases">
        <title>Genomics of Bifidobacteria.</title>
        <authorList>
            <person name="Ventura M."/>
            <person name="Milani C."/>
            <person name="Lugli G.A."/>
        </authorList>
    </citation>
    <scope>NUCLEOTIDE SEQUENCE [LARGE SCALE GENOMIC DNA]</scope>
    <source>
        <strain evidence="1 2">LMG 10738</strain>
    </source>
</reference>
<dbReference type="EMBL" id="JGYV01000033">
    <property type="protein sequence ID" value="KFI57530.1"/>
    <property type="molecule type" value="Genomic_DNA"/>
</dbReference>
<dbReference type="AlphaFoldDB" id="A0A087AFI0"/>
<name>A0A087AFI0_9BIFI</name>
<gene>
    <name evidence="1" type="ORF">BCUN_1878</name>
</gene>
<accession>A0A087AFI0</accession>
<dbReference type="Proteomes" id="UP000029067">
    <property type="component" value="Unassembled WGS sequence"/>
</dbReference>
<evidence type="ECO:0000313" key="2">
    <source>
        <dbReference type="Proteomes" id="UP000029067"/>
    </source>
</evidence>
<sequence length="147" mass="16561">MSTVVAITSNRHTPRAHWRETSREVMAEGHEAHVAWSRIERDPSCRTRGNYGVVETVLLGLVRADGRVDALRLDVVNETPSCFIAFMFRLFRTVRQVNGMSVSDVLAKHDSFGWRVESFAGLTEFMAASASARAFCSYREDGWFTAD</sequence>
<evidence type="ECO:0000313" key="1">
    <source>
        <dbReference type="EMBL" id="KFI57530.1"/>
    </source>
</evidence>
<keyword evidence="2" id="KW-1185">Reference proteome</keyword>
<proteinExistence type="predicted"/>
<organism evidence="1 2">
    <name type="scientific">Bifidobacterium cuniculi</name>
    <dbReference type="NCBI Taxonomy" id="1688"/>
    <lineage>
        <taxon>Bacteria</taxon>
        <taxon>Bacillati</taxon>
        <taxon>Actinomycetota</taxon>
        <taxon>Actinomycetes</taxon>
        <taxon>Bifidobacteriales</taxon>
        <taxon>Bifidobacteriaceae</taxon>
        <taxon>Bifidobacterium</taxon>
    </lineage>
</organism>